<dbReference type="EMBL" id="CP021056">
    <property type="protein sequence ID" value="QXE22365.1"/>
    <property type="molecule type" value="Genomic_DNA"/>
</dbReference>
<protein>
    <submittedName>
        <fullName evidence="1">Uncharacterized protein</fullName>
    </submittedName>
</protein>
<gene>
    <name evidence="1" type="ORF">B6N60_01048</name>
</gene>
<reference evidence="1" key="1">
    <citation type="submission" date="2017-04" db="EMBL/GenBank/DDBJ databases">
        <title>Genome deletions in a multicellular cyanobacterial endosymbiont for morphological adaptation in marine diatoms.</title>
        <authorList>
            <person name="Wang Y."/>
            <person name="Gao H."/>
            <person name="Li R."/>
            <person name="Xu X."/>
        </authorList>
    </citation>
    <scope>NUCLEOTIDE SEQUENCE</scope>
    <source>
        <strain evidence="1">FACHB 800</strain>
    </source>
</reference>
<keyword evidence="2" id="KW-1185">Reference proteome</keyword>
<dbReference type="KEGG" id="rsin:B6N60_01048"/>
<proteinExistence type="predicted"/>
<name>A0A975Y3Q0_9NOST</name>
<sequence>MIVVIFPEGQTDWNDVIHAYELIYRYISGFQNESDFVRKYWYS</sequence>
<dbReference type="Proteomes" id="UP000683511">
    <property type="component" value="Chromosome"/>
</dbReference>
<evidence type="ECO:0000313" key="2">
    <source>
        <dbReference type="Proteomes" id="UP000683511"/>
    </source>
</evidence>
<evidence type="ECO:0000313" key="1">
    <source>
        <dbReference type="EMBL" id="QXE22365.1"/>
    </source>
</evidence>
<organism evidence="1 2">
    <name type="scientific">Richelia sinica FACHB-800</name>
    <dbReference type="NCBI Taxonomy" id="1357546"/>
    <lineage>
        <taxon>Bacteria</taxon>
        <taxon>Bacillati</taxon>
        <taxon>Cyanobacteriota</taxon>
        <taxon>Cyanophyceae</taxon>
        <taxon>Nostocales</taxon>
        <taxon>Nostocaceae</taxon>
        <taxon>Richelia</taxon>
    </lineage>
</organism>
<accession>A0A975Y3Q0</accession>
<dbReference type="AlphaFoldDB" id="A0A975Y3Q0"/>